<dbReference type="STRING" id="53376.BST25_15905"/>
<dbReference type="Pfam" id="PF02604">
    <property type="entry name" value="PhdYeFM_antitox"/>
    <property type="match status" value="1"/>
</dbReference>
<comment type="caution">
    <text evidence="3">The sequence shown here is derived from an EMBL/GenBank/DDBJ whole genome shotgun (WGS) entry which is preliminary data.</text>
</comment>
<keyword evidence="4" id="KW-1185">Reference proteome</keyword>
<accession>A0A1X0DJB2</accession>
<dbReference type="InterPro" id="IPR036165">
    <property type="entry name" value="YefM-like_sf"/>
</dbReference>
<evidence type="ECO:0000313" key="3">
    <source>
        <dbReference type="EMBL" id="ORA71920.1"/>
    </source>
</evidence>
<sequence>MSTHSLRDLRGSLGAVVRAVAATGEEAIITDSGTEVAVIISLADYERLHEHADVVDALRLRELRVNSFRAMPLAEMLDALGVDADAFAAG</sequence>
<dbReference type="InterPro" id="IPR006442">
    <property type="entry name" value="Antitoxin_Phd/YefM"/>
</dbReference>
<reference evidence="3 4" key="1">
    <citation type="submission" date="2017-02" db="EMBL/GenBank/DDBJ databases">
        <title>The new phylogeny of genus Mycobacterium.</title>
        <authorList>
            <person name="Tortoli E."/>
            <person name="Trovato A."/>
            <person name="Cirillo D.M."/>
        </authorList>
    </citation>
    <scope>NUCLEOTIDE SEQUENCE [LARGE SCALE GENOMIC DNA]</scope>
    <source>
        <strain evidence="3 4">DSM 44471</strain>
    </source>
</reference>
<proteinExistence type="inferred from homology"/>
<dbReference type="SUPFAM" id="SSF143120">
    <property type="entry name" value="YefM-like"/>
    <property type="match status" value="1"/>
</dbReference>
<dbReference type="EMBL" id="MVHR01000023">
    <property type="protein sequence ID" value="ORA71920.1"/>
    <property type="molecule type" value="Genomic_DNA"/>
</dbReference>
<name>A0A1X0DJB2_MYCHE</name>
<dbReference type="Gene3D" id="3.40.1620.10">
    <property type="entry name" value="YefM-like domain"/>
    <property type="match status" value="1"/>
</dbReference>
<evidence type="ECO:0000256" key="2">
    <source>
        <dbReference type="RuleBase" id="RU362080"/>
    </source>
</evidence>
<organism evidence="3 4">
    <name type="scientific">Mycobacterium heidelbergense</name>
    <dbReference type="NCBI Taxonomy" id="53376"/>
    <lineage>
        <taxon>Bacteria</taxon>
        <taxon>Bacillati</taxon>
        <taxon>Actinomycetota</taxon>
        <taxon>Actinomycetes</taxon>
        <taxon>Mycobacteriales</taxon>
        <taxon>Mycobacteriaceae</taxon>
        <taxon>Mycobacterium</taxon>
        <taxon>Mycobacterium simiae complex</taxon>
    </lineage>
</organism>
<dbReference type="RefSeq" id="WP_083075070.1">
    <property type="nucleotide sequence ID" value="NZ_AP022615.1"/>
</dbReference>
<protein>
    <recommendedName>
        <fullName evidence="2">Antitoxin</fullName>
    </recommendedName>
</protein>
<gene>
    <name evidence="3" type="ORF">BST25_15905</name>
</gene>
<dbReference type="NCBIfam" id="TIGR01552">
    <property type="entry name" value="phd_fam"/>
    <property type="match status" value="1"/>
</dbReference>
<evidence type="ECO:0000256" key="1">
    <source>
        <dbReference type="ARBA" id="ARBA00009981"/>
    </source>
</evidence>
<evidence type="ECO:0000313" key="4">
    <source>
        <dbReference type="Proteomes" id="UP000192566"/>
    </source>
</evidence>
<comment type="function">
    <text evidence="2">Antitoxin component of a type II toxin-antitoxin (TA) system.</text>
</comment>
<dbReference type="AlphaFoldDB" id="A0A1X0DJB2"/>
<dbReference type="Proteomes" id="UP000192566">
    <property type="component" value="Unassembled WGS sequence"/>
</dbReference>
<comment type="similarity">
    <text evidence="1 2">Belongs to the phD/YefM antitoxin family.</text>
</comment>
<dbReference type="OrthoDB" id="4559193at2"/>